<accession>A0A323TK28</accession>
<keyword evidence="3" id="KW-0479">Metal-binding</keyword>
<evidence type="ECO:0000313" key="8">
    <source>
        <dbReference type="Proteomes" id="UP000248214"/>
    </source>
</evidence>
<keyword evidence="8" id="KW-1185">Reference proteome</keyword>
<reference evidence="7 8" key="1">
    <citation type="submission" date="2017-10" db="EMBL/GenBank/DDBJ databases">
        <title>Bacillus sp. nov., a halophilic bacterium isolated from a Keqin Lake.</title>
        <authorList>
            <person name="Wang H."/>
        </authorList>
    </citation>
    <scope>NUCLEOTIDE SEQUENCE [LARGE SCALE GENOMIC DNA]</scope>
    <source>
        <strain evidence="7 8">KQ-12</strain>
    </source>
</reference>
<proteinExistence type="predicted"/>
<organism evidence="7 8">
    <name type="scientific">Salipaludibacillus keqinensis</name>
    <dbReference type="NCBI Taxonomy" id="2045207"/>
    <lineage>
        <taxon>Bacteria</taxon>
        <taxon>Bacillati</taxon>
        <taxon>Bacillota</taxon>
        <taxon>Bacilli</taxon>
        <taxon>Bacillales</taxon>
        <taxon>Bacillaceae</taxon>
    </lineage>
</organism>
<dbReference type="AlphaFoldDB" id="A0A323TK28"/>
<evidence type="ECO:0000256" key="1">
    <source>
        <dbReference type="ARBA" id="ARBA00004496"/>
    </source>
</evidence>
<dbReference type="Pfam" id="PF04405">
    <property type="entry name" value="ScdA_N"/>
    <property type="match status" value="1"/>
</dbReference>
<feature type="coiled-coil region" evidence="5">
    <location>
        <begin position="155"/>
        <end position="182"/>
    </location>
</feature>
<feature type="domain" description="Hemerythrin-like" evidence="6">
    <location>
        <begin position="85"/>
        <end position="232"/>
    </location>
</feature>
<gene>
    <name evidence="7" type="primary">ric</name>
    <name evidence="7" type="ORF">CR194_06970</name>
</gene>
<evidence type="ECO:0000259" key="6">
    <source>
        <dbReference type="Pfam" id="PF01814"/>
    </source>
</evidence>
<evidence type="ECO:0000256" key="4">
    <source>
        <dbReference type="ARBA" id="ARBA00023004"/>
    </source>
</evidence>
<dbReference type="RefSeq" id="WP_110608883.1">
    <property type="nucleotide sequence ID" value="NZ_PDOD01000001.1"/>
</dbReference>
<dbReference type="InterPro" id="IPR012312">
    <property type="entry name" value="Hemerythrin-like"/>
</dbReference>
<protein>
    <submittedName>
        <fullName evidence="7">Iron-sulfur cluster repair di-iron protein</fullName>
    </submittedName>
</protein>
<dbReference type="Proteomes" id="UP000248214">
    <property type="component" value="Unassembled WGS sequence"/>
</dbReference>
<dbReference type="PANTHER" id="PTHR36438">
    <property type="entry name" value="IRON-SULFUR CLUSTER REPAIR PROTEIN YTFE"/>
    <property type="match status" value="1"/>
</dbReference>
<evidence type="ECO:0000256" key="3">
    <source>
        <dbReference type="ARBA" id="ARBA00022723"/>
    </source>
</evidence>
<evidence type="ECO:0000256" key="2">
    <source>
        <dbReference type="ARBA" id="ARBA00022490"/>
    </source>
</evidence>
<dbReference type="Gene3D" id="1.20.120.520">
    <property type="entry name" value="nmb1532 protein domain like"/>
    <property type="match status" value="1"/>
</dbReference>
<evidence type="ECO:0000256" key="5">
    <source>
        <dbReference type="SAM" id="Coils"/>
    </source>
</evidence>
<comment type="subcellular location">
    <subcellularLocation>
        <location evidence="1">Cytoplasm</location>
    </subcellularLocation>
</comment>
<dbReference type="InterPro" id="IPR019903">
    <property type="entry name" value="RIC_family"/>
</dbReference>
<comment type="caution">
    <text evidence="7">The sequence shown here is derived from an EMBL/GenBank/DDBJ whole genome shotgun (WGS) entry which is preliminary data.</text>
</comment>
<keyword evidence="5" id="KW-0175">Coiled coil</keyword>
<keyword evidence="4" id="KW-0408">Iron</keyword>
<dbReference type="PANTHER" id="PTHR36438:SF1">
    <property type="entry name" value="IRON-SULFUR CLUSTER REPAIR PROTEIN YTFE"/>
    <property type="match status" value="1"/>
</dbReference>
<evidence type="ECO:0000313" key="7">
    <source>
        <dbReference type="EMBL" id="PYZ95248.1"/>
    </source>
</evidence>
<dbReference type="GO" id="GO:0005737">
    <property type="term" value="C:cytoplasm"/>
    <property type="evidence" value="ECO:0007669"/>
    <property type="project" value="UniProtKB-SubCell"/>
</dbReference>
<keyword evidence="2" id="KW-0963">Cytoplasm</keyword>
<dbReference type="EMBL" id="PDOD01000001">
    <property type="protein sequence ID" value="PYZ95248.1"/>
    <property type="molecule type" value="Genomic_DNA"/>
</dbReference>
<dbReference type="Pfam" id="PF01814">
    <property type="entry name" value="Hemerythrin"/>
    <property type="match status" value="1"/>
</dbReference>
<dbReference type="NCBIfam" id="TIGR03652">
    <property type="entry name" value="FeS_repair_RIC"/>
    <property type="match status" value="1"/>
</dbReference>
<name>A0A323TK28_9BACI</name>
<dbReference type="OrthoDB" id="9797132at2"/>
<dbReference type="GO" id="GO:0046872">
    <property type="term" value="F:metal ion binding"/>
    <property type="evidence" value="ECO:0007669"/>
    <property type="project" value="UniProtKB-KW"/>
</dbReference>
<sequence>MKTTINREAMVRDLVIEIPRSDELFKQYRIDFCCGGKRPLNEVIAEKNLDEATILQALQTLFENAKERSENDRKDWTTASYGSLINHVVKQHHGYLAEELPDLSFYVTKIFRVHGSSHPELKELHTLFHHLKLELEQHMVKEEQIVFPAIYQYEQSQTQSDYDEAVKRIDELEAEHEAAGSLLKKIRHITNDFTLPEGACTTYKLTFTRLEALESDMFQHIHLENNILFPQLKLEFDQQDSTVG</sequence>